<evidence type="ECO:0000256" key="1">
    <source>
        <dbReference type="SAM" id="SignalP"/>
    </source>
</evidence>
<proteinExistence type="predicted"/>
<reference evidence="2" key="1">
    <citation type="journal article" date="2021" name="Front. Mar. Sci.">
        <title>Genomes of Diverse Isolates of Prochlorococcus High-Light-Adapted Clade II in the Western Pacific Ocean.</title>
        <authorList>
            <person name="Yan W."/>
            <person name="Feng X."/>
            <person name="Zhang W."/>
            <person name="Nawaz M.Z."/>
            <person name="Luo T."/>
            <person name="Zhang R."/>
            <person name="Jiao N."/>
        </authorList>
    </citation>
    <scope>NUCLEOTIDE SEQUENCE</scope>
    <source>
        <strain evidence="2">XMU1424</strain>
    </source>
</reference>
<dbReference type="InterPro" id="IPR051465">
    <property type="entry name" value="Cell_Envelope_Struct_Comp"/>
</dbReference>
<dbReference type="AlphaFoldDB" id="A0A9D9BVQ6"/>
<dbReference type="EMBL" id="JAEPLE010000001">
    <property type="protein sequence ID" value="MBO6987721.1"/>
    <property type="molecule type" value="Genomic_DNA"/>
</dbReference>
<feature type="signal peptide" evidence="1">
    <location>
        <begin position="1"/>
        <end position="24"/>
    </location>
</feature>
<accession>A0A9D9BVQ6</accession>
<feature type="chain" id="PRO_5040907921" evidence="1">
    <location>
        <begin position="25"/>
        <end position="440"/>
    </location>
</feature>
<dbReference type="PANTHER" id="PTHR43308">
    <property type="entry name" value="OUTER MEMBRANE PROTEIN ALPHA-RELATED"/>
    <property type="match status" value="1"/>
</dbReference>
<dbReference type="PANTHER" id="PTHR43308:SF1">
    <property type="entry name" value="OUTER MEMBRANE PROTEIN ALPHA"/>
    <property type="match status" value="1"/>
</dbReference>
<evidence type="ECO:0000313" key="2">
    <source>
        <dbReference type="EMBL" id="MBO6987721.1"/>
    </source>
</evidence>
<gene>
    <name evidence="2" type="ORF">JJ833_02540</name>
</gene>
<protein>
    <submittedName>
        <fullName evidence="2">Carbohydrate porin</fullName>
    </submittedName>
</protein>
<dbReference type="Gene3D" id="2.40.160.10">
    <property type="entry name" value="Porin"/>
    <property type="match status" value="1"/>
</dbReference>
<dbReference type="InterPro" id="IPR023614">
    <property type="entry name" value="Porin_dom_sf"/>
</dbReference>
<name>A0A9D9BVQ6_PROMR</name>
<keyword evidence="1" id="KW-0732">Signal</keyword>
<dbReference type="SUPFAM" id="SSF56935">
    <property type="entry name" value="Porins"/>
    <property type="match status" value="1"/>
</dbReference>
<sequence>MKLFQKLVAAPAIISIASGFAVNAAEVKTSDLSDYSRSNNLVSLDNFKSDTLIPGDWAYDSLKDLTNSPKFNGKSVSRLEAAAELNNLIAGGEGLMKGAALNRLSDELGSELAIMKGRVDGLEARINGIEAGSFSETTTMSGSVGFLIGATDSASGKTGANNNDTVQFEYSLGIDLNSSFTGDDKLNIGIVTGNGLTNVGADKTGLDWGESEDNVLTVNDVNYTFPVGAWTIAVGDSMDASKTWPNACSMNNMVDNLGDCGAANSVDLSGDVSFSAATGFGDGWELGIGASGGDGTGLFTEQSSDAYGLAVGYETDAYGFTAAYSDKDTASYYGLTAYYSPEGLPATISGGFEFGTPEGTGEDTTQWAFGISSGLGEGKLSANVGTNGQMKDSTTDVYAYDLSYEYPINDSMSVTPFVYVSEIAGSDNTTGAGAFVSFSF</sequence>
<organism evidence="2">
    <name type="scientific">Prochlorococcus marinus XMU1424</name>
    <dbReference type="NCBI Taxonomy" id="2774497"/>
    <lineage>
        <taxon>Bacteria</taxon>
        <taxon>Bacillati</taxon>
        <taxon>Cyanobacteriota</taxon>
        <taxon>Cyanophyceae</taxon>
        <taxon>Synechococcales</taxon>
        <taxon>Prochlorococcaceae</taxon>
        <taxon>Prochlorococcus</taxon>
    </lineage>
</organism>
<comment type="caution">
    <text evidence="2">The sequence shown here is derived from an EMBL/GenBank/DDBJ whole genome shotgun (WGS) entry which is preliminary data.</text>
</comment>